<accession>A0A1M5H827</accession>
<evidence type="ECO:0000256" key="2">
    <source>
        <dbReference type="SAM" id="SignalP"/>
    </source>
</evidence>
<name>A0A1M5H827_9ACTN</name>
<evidence type="ECO:0000259" key="3">
    <source>
        <dbReference type="Pfam" id="PF14016"/>
    </source>
</evidence>
<protein>
    <recommendedName>
        <fullName evidence="3">DUF4232 domain-containing protein</fullName>
    </recommendedName>
</protein>
<evidence type="ECO:0000313" key="4">
    <source>
        <dbReference type="EMBL" id="SHG12043.1"/>
    </source>
</evidence>
<dbReference type="STRING" id="1206085.SAMN05443575_1426"/>
<keyword evidence="5" id="KW-1185">Reference proteome</keyword>
<feature type="chain" id="PRO_5039609272" description="DUF4232 domain-containing protein" evidence="2">
    <location>
        <begin position="20"/>
        <end position="231"/>
    </location>
</feature>
<dbReference type="Proteomes" id="UP000186132">
    <property type="component" value="Unassembled WGS sequence"/>
</dbReference>
<proteinExistence type="predicted"/>
<keyword evidence="2" id="KW-0732">Signal</keyword>
<dbReference type="AlphaFoldDB" id="A0A1M5H827"/>
<dbReference type="InterPro" id="IPR025326">
    <property type="entry name" value="DUF4232"/>
</dbReference>
<evidence type="ECO:0000313" key="5">
    <source>
        <dbReference type="Proteomes" id="UP000186132"/>
    </source>
</evidence>
<feature type="signal peptide" evidence="2">
    <location>
        <begin position="1"/>
        <end position="19"/>
    </location>
</feature>
<gene>
    <name evidence="4" type="ORF">SAMN05443575_1426</name>
</gene>
<dbReference type="Pfam" id="PF14016">
    <property type="entry name" value="DUF4232"/>
    <property type="match status" value="1"/>
</dbReference>
<evidence type="ECO:0000256" key="1">
    <source>
        <dbReference type="SAM" id="MobiDB-lite"/>
    </source>
</evidence>
<organism evidence="4 5">
    <name type="scientific">Jatrophihabitans endophyticus</name>
    <dbReference type="NCBI Taxonomy" id="1206085"/>
    <lineage>
        <taxon>Bacteria</taxon>
        <taxon>Bacillati</taxon>
        <taxon>Actinomycetota</taxon>
        <taxon>Actinomycetes</taxon>
        <taxon>Jatrophihabitantales</taxon>
        <taxon>Jatrophihabitantaceae</taxon>
        <taxon>Jatrophihabitans</taxon>
    </lineage>
</organism>
<dbReference type="EMBL" id="FQVU01000002">
    <property type="protein sequence ID" value="SHG12043.1"/>
    <property type="molecule type" value="Genomic_DNA"/>
</dbReference>
<dbReference type="PROSITE" id="PS51257">
    <property type="entry name" value="PROKAR_LIPOPROTEIN"/>
    <property type="match status" value="1"/>
</dbReference>
<feature type="compositionally biased region" description="Basic and acidic residues" evidence="1">
    <location>
        <begin position="76"/>
        <end position="89"/>
    </location>
</feature>
<reference evidence="4 5" key="1">
    <citation type="submission" date="2016-11" db="EMBL/GenBank/DDBJ databases">
        <authorList>
            <person name="Jaros S."/>
            <person name="Januszkiewicz K."/>
            <person name="Wedrychowicz H."/>
        </authorList>
    </citation>
    <scope>NUCLEOTIDE SEQUENCE [LARGE SCALE GENOMIC DNA]</scope>
    <source>
        <strain evidence="4 5">DSM 45627</strain>
    </source>
</reference>
<dbReference type="RefSeq" id="WP_073388054.1">
    <property type="nucleotide sequence ID" value="NZ_FQVU01000002.1"/>
</dbReference>
<feature type="region of interest" description="Disordered" evidence="1">
    <location>
        <begin position="19"/>
        <end position="104"/>
    </location>
</feature>
<feature type="compositionally biased region" description="Low complexity" evidence="1">
    <location>
        <begin position="29"/>
        <end position="69"/>
    </location>
</feature>
<dbReference type="OrthoDB" id="485007at2"/>
<sequence>MSRIAVLAALAALTTAVTACSSSGGGGSPSTPAGPSATASSTATSTATRTATRTATATETRTAERSSTADAGPARCLEKQLRATVDPRHLPGNGTSTAPGRDRNGVLVDLENKSSTTCTLFGYPGAAIEDGDGTQVQQAKRTLRGPLGGLPSSRTAPGTVTLQPGEFAAALVEGHSTYQHGAAQAGCKGPRHPRILVTPPDTETAVPFTVGWPQCFTFEVHPVQKLASPPK</sequence>
<feature type="domain" description="DUF4232" evidence="3">
    <location>
        <begin position="98"/>
        <end position="223"/>
    </location>
</feature>